<evidence type="ECO:0000313" key="2">
    <source>
        <dbReference type="EMBL" id="KKM02162.1"/>
    </source>
</evidence>
<sequence>MDPSLIPEFNKITIVIMGEQEPFISFFSVLFYICIFLAIASWFVGLIIELIKIIAALVIAFTIIAPFSSFDLSVHFSTFTLSISLLLTIFFWLFITIRVINISLDLFRYKSEVSLDKEYKKKEVEEPRLHEKKPITTSIIKRILKEPYEYSWLDSEYETPKIDDDDEFVSKNNWKAQRTKYITSNREKLHNLRVLYFYLSIYALIVFFFVDGMKFPIDNTIRVLTLPLMIYFILGFRSFMKLLKSAVVTGVIGGLMIFLIPSGIITANGIFFLYYAYLFLYIIYLIQLLFINPPEFINGIVNGFVSPLDVTDPLVAGKMMGAVFGPFYTISGILCVFVQLAIWFFIIHRKKSSVVISEKNLFIRDKTRTSRINDVRIGLMLLLNPASPKNYRNALKKMQYNRLVAIEGGEYDYGKMPFDGLLRVKVKKAVPLYNLLIIEIWILGSILLFFIAAFNGDILDMAQYVLFFLIAFIPLSTERKKRDLKDIQIRFDRSRVRGSWVYGHTYTTIKFKDITSEFAEAILQRCDPSIIDEKWTLRKRKEIEKLSKVD</sequence>
<organism evidence="2">
    <name type="scientific">marine sediment metagenome</name>
    <dbReference type="NCBI Taxonomy" id="412755"/>
    <lineage>
        <taxon>unclassified sequences</taxon>
        <taxon>metagenomes</taxon>
        <taxon>ecological metagenomes</taxon>
    </lineage>
</organism>
<feature type="transmembrane region" description="Helical" evidence="1">
    <location>
        <begin position="432"/>
        <end position="455"/>
    </location>
</feature>
<reference evidence="2" key="1">
    <citation type="journal article" date="2015" name="Nature">
        <title>Complex archaea that bridge the gap between prokaryotes and eukaryotes.</title>
        <authorList>
            <person name="Spang A."/>
            <person name="Saw J.H."/>
            <person name="Jorgensen S.L."/>
            <person name="Zaremba-Niedzwiedzka K."/>
            <person name="Martijn J."/>
            <person name="Lind A.E."/>
            <person name="van Eijk R."/>
            <person name="Schleper C."/>
            <person name="Guy L."/>
            <person name="Ettema T.J."/>
        </authorList>
    </citation>
    <scope>NUCLEOTIDE SEQUENCE</scope>
</reference>
<proteinExistence type="predicted"/>
<evidence type="ECO:0000256" key="1">
    <source>
        <dbReference type="SAM" id="Phobius"/>
    </source>
</evidence>
<protein>
    <submittedName>
        <fullName evidence="2">Uncharacterized protein</fullName>
    </submittedName>
</protein>
<accession>A0A0F9HG65</accession>
<dbReference type="EMBL" id="LAZR01017008">
    <property type="protein sequence ID" value="KKM02162.1"/>
    <property type="molecule type" value="Genomic_DNA"/>
</dbReference>
<comment type="caution">
    <text evidence="2">The sequence shown here is derived from an EMBL/GenBank/DDBJ whole genome shotgun (WGS) entry which is preliminary data.</text>
</comment>
<dbReference type="AlphaFoldDB" id="A0A0F9HG65"/>
<name>A0A0F9HG65_9ZZZZ</name>
<feature type="transmembrane region" description="Helical" evidence="1">
    <location>
        <begin position="76"/>
        <end position="100"/>
    </location>
</feature>
<feature type="transmembrane region" description="Helical" evidence="1">
    <location>
        <begin position="50"/>
        <end position="70"/>
    </location>
</feature>
<feature type="transmembrane region" description="Helical" evidence="1">
    <location>
        <begin position="272"/>
        <end position="291"/>
    </location>
</feature>
<keyword evidence="1" id="KW-0472">Membrane</keyword>
<feature type="transmembrane region" description="Helical" evidence="1">
    <location>
        <begin position="23"/>
        <end position="43"/>
    </location>
</feature>
<gene>
    <name evidence="2" type="ORF">LCGC14_1787200</name>
</gene>
<feature type="transmembrane region" description="Helical" evidence="1">
    <location>
        <begin position="230"/>
        <end position="260"/>
    </location>
</feature>
<feature type="transmembrane region" description="Helical" evidence="1">
    <location>
        <begin position="194"/>
        <end position="210"/>
    </location>
</feature>
<feature type="transmembrane region" description="Helical" evidence="1">
    <location>
        <begin position="327"/>
        <end position="347"/>
    </location>
</feature>
<keyword evidence="1" id="KW-1133">Transmembrane helix</keyword>
<keyword evidence="1" id="KW-0812">Transmembrane</keyword>
<feature type="transmembrane region" description="Helical" evidence="1">
    <location>
        <begin position="461"/>
        <end position="477"/>
    </location>
</feature>